<protein>
    <submittedName>
        <fullName evidence="2">Sigma-E factor negative regulatory protein</fullName>
    </submittedName>
</protein>
<evidence type="ECO:0000313" key="3">
    <source>
        <dbReference type="Proteomes" id="UP000509579"/>
    </source>
</evidence>
<dbReference type="KEGG" id="aant:HUK68_14670"/>
<evidence type="ECO:0000259" key="1">
    <source>
        <dbReference type="Pfam" id="PF03872"/>
    </source>
</evidence>
<dbReference type="InterPro" id="IPR036147">
    <property type="entry name" value="Anti-sigma_E_RseA_N_sf"/>
</dbReference>
<accession>A0A6N1X7F6</accession>
<dbReference type="InterPro" id="IPR052383">
    <property type="entry name" value="Anti-sigma-E_RseA-like"/>
</dbReference>
<dbReference type="CDD" id="cd16328">
    <property type="entry name" value="RseA_N"/>
    <property type="match status" value="1"/>
</dbReference>
<name>A0A6N1X7F6_9BURK</name>
<dbReference type="SUPFAM" id="SSF89069">
    <property type="entry name" value="N-terminal, cytoplasmic domain of anti-sigmaE factor RseA"/>
    <property type="match status" value="1"/>
</dbReference>
<proteinExistence type="predicted"/>
<dbReference type="PANTHER" id="PTHR38104:SF1">
    <property type="entry name" value="ANTI-SIGMA-E FACTOR RSEA"/>
    <property type="match status" value="1"/>
</dbReference>
<dbReference type="InterPro" id="IPR005572">
    <property type="entry name" value="Anti-sigma_E_RseA_N"/>
</dbReference>
<dbReference type="PANTHER" id="PTHR38104">
    <property type="match status" value="1"/>
</dbReference>
<organism evidence="2 3">
    <name type="scientific">Comamonas antarctica</name>
    <dbReference type="NCBI Taxonomy" id="2743470"/>
    <lineage>
        <taxon>Bacteria</taxon>
        <taxon>Pseudomonadati</taxon>
        <taxon>Pseudomonadota</taxon>
        <taxon>Betaproteobacteria</taxon>
        <taxon>Burkholderiales</taxon>
        <taxon>Comamonadaceae</taxon>
        <taxon>Comamonas</taxon>
    </lineage>
</organism>
<sequence length="205" mass="21555">MKQDLNQSQKEQLSALADGQLAAGDIGAALAFADSDEGRQTWQLYQLVGDVLRSPELAHHAQHDVLSGVRAQLAREPRPQLQPMALQAITAAQGVDRAANGSVFRWKVAAGVASVAAVAALGWSSMLGSGSAPAGIELVQNGAPQQSVPTEIVAMQSGPGAPVMLRDPRLDELLAAHRQYSSVAALQMPANFLRNAGFSDTSVRR</sequence>
<dbReference type="AlphaFoldDB" id="A0A6N1X7F6"/>
<dbReference type="GO" id="GO:0016989">
    <property type="term" value="F:sigma factor antagonist activity"/>
    <property type="evidence" value="ECO:0007669"/>
    <property type="project" value="InterPro"/>
</dbReference>
<keyword evidence="3" id="KW-1185">Reference proteome</keyword>
<dbReference type="RefSeq" id="WP_175504846.1">
    <property type="nucleotide sequence ID" value="NZ_CP054840.1"/>
</dbReference>
<dbReference type="EMBL" id="CP054840">
    <property type="protein sequence ID" value="QKV54042.1"/>
    <property type="molecule type" value="Genomic_DNA"/>
</dbReference>
<dbReference type="Pfam" id="PF03872">
    <property type="entry name" value="RseA_N"/>
    <property type="match status" value="1"/>
</dbReference>
<dbReference type="Proteomes" id="UP000509579">
    <property type="component" value="Chromosome"/>
</dbReference>
<dbReference type="Gene3D" id="1.10.10.880">
    <property type="entry name" value="Anti sigma-E protein RseA, N-terminal domain"/>
    <property type="match status" value="1"/>
</dbReference>
<reference evidence="2 3" key="1">
    <citation type="submission" date="2020-06" db="EMBL/GenBank/DDBJ databases">
        <title>Acidovorax antarctica sp. nov., isolated from Corinth ice sheet soil, Antarctic Fields Peninsula.</title>
        <authorList>
            <person name="Xu Q."/>
            <person name="Peng F."/>
        </authorList>
    </citation>
    <scope>NUCLEOTIDE SEQUENCE [LARGE SCALE GENOMIC DNA]</scope>
    <source>
        <strain evidence="2 3">16-35-5</strain>
    </source>
</reference>
<gene>
    <name evidence="2" type="ORF">HUK68_14670</name>
</gene>
<feature type="domain" description="Anti sigma-E protein RseA N-terminal" evidence="1">
    <location>
        <begin position="9"/>
        <end position="85"/>
    </location>
</feature>
<evidence type="ECO:0000313" key="2">
    <source>
        <dbReference type="EMBL" id="QKV54042.1"/>
    </source>
</evidence>